<evidence type="ECO:0000256" key="12">
    <source>
        <dbReference type="ARBA" id="ARBA00023075"/>
    </source>
</evidence>
<protein>
    <recommendedName>
        <fullName evidence="14">Electron transfer flavoprotein-ubiquinone oxidoreductase</fullName>
        <shortName evidence="14">ETF-QO</shortName>
        <ecNumber evidence="14">1.5.5.1</ecNumber>
    </recommendedName>
</protein>
<evidence type="ECO:0000256" key="1">
    <source>
        <dbReference type="ARBA" id="ARBA00001974"/>
    </source>
</evidence>
<evidence type="ECO:0000256" key="3">
    <source>
        <dbReference type="ARBA" id="ARBA00022448"/>
    </source>
</evidence>
<sequence>MSETGLELPERESMEFDVVIVGAGPSGLASAIRIKQLNPDLSVVVLEKGAEVGAHILSGCILDPSSLDELLPEWREEETPISQPVTDDRFYIYGPAGSVRIPGFAMPRFMGNHGNYVVSLGLVCQWLAGKAEALGVEIYPGFAAAEILYNEAGAVAGVATGDMGVEGNGQPGPNYQRGMALMGKYVLIGEGVRGSLAKELIARFQLSEQSEPQKFGLGIKELWEIAPEKHKPGLIQHSFGWPLDNRTGGGSFLYHLPNNQVYVGFVTHLNYRNPYISPFAEFQRFKTHPDIAELLEGGKRLGYGGRAITEGGYQSVPKLTFPGGALIGCSAGFVNVPRIKGVHNAITSGMLVAQSVADAIAADRAQDELASYDAAWRGSAIGKDLKPVRNVKPLWSKFGTIGGIVLGGLDMWTNSLLGFSFFGTLRHGKTDAQATEPAAKHKPIAYPKPDGVLTFDKTSSVFLSNTNHEEDQPVHLKVQDMALQKTSEHDVYAGLSERYCPAGVYEWVGEGADLRYQINAQNCVHCKTCDIKDPNGNIRWTVPQGGEGPVYQTM</sequence>
<comment type="subcellular location">
    <subcellularLocation>
        <location evidence="2">Membrane</location>
    </subcellularLocation>
</comment>
<evidence type="ECO:0000259" key="16">
    <source>
        <dbReference type="Pfam" id="PF21162"/>
    </source>
</evidence>
<evidence type="ECO:0000256" key="11">
    <source>
        <dbReference type="ARBA" id="ARBA00023014"/>
    </source>
</evidence>
<feature type="domain" description="ETF-QO/FixC ubiquinone-binding" evidence="16">
    <location>
        <begin position="215"/>
        <end position="308"/>
    </location>
</feature>
<keyword evidence="10 14" id="KW-0408">Iron</keyword>
<keyword evidence="5 14" id="KW-0479">Metal-binding</keyword>
<name>A0A5B0DX17_9HYPH</name>
<dbReference type="GO" id="GO:0046872">
    <property type="term" value="F:metal ion binding"/>
    <property type="evidence" value="ECO:0007669"/>
    <property type="project" value="UniProtKB-KW"/>
</dbReference>
<dbReference type="RefSeq" id="WP_149300591.1">
    <property type="nucleotide sequence ID" value="NZ_VTWH01000002.1"/>
</dbReference>
<comment type="cofactor">
    <cofactor evidence="14">
        <name>[4Fe-4S] cluster</name>
        <dbReference type="ChEBI" id="CHEBI:49883"/>
    </cofactor>
    <text evidence="14">Binds 1 [4Fe-4S] cluster.</text>
</comment>
<proteinExistence type="predicted"/>
<dbReference type="AlphaFoldDB" id="A0A5B0DX17"/>
<comment type="caution">
    <text evidence="17">The sequence shown here is derived from an EMBL/GenBank/DDBJ whole genome shotgun (WGS) entry which is preliminary data.</text>
</comment>
<comment type="function">
    <text evidence="14">Accepts electrons from ETF and reduces ubiquinone.</text>
</comment>
<keyword evidence="18" id="KW-1185">Reference proteome</keyword>
<dbReference type="FunFam" id="3.30.70.20:FF:000015">
    <property type="entry name" value="Electron transfer flavoprotein-ubiquinone oxidoreductase"/>
    <property type="match status" value="1"/>
</dbReference>
<dbReference type="PANTHER" id="PTHR10617">
    <property type="entry name" value="ELECTRON TRANSFER FLAVOPROTEIN-UBIQUINONE OXIDOREDUCTASE"/>
    <property type="match status" value="1"/>
</dbReference>
<dbReference type="InterPro" id="IPR007859">
    <property type="entry name" value="ETF-QO/FixX_C"/>
</dbReference>
<dbReference type="Gene3D" id="3.50.50.60">
    <property type="entry name" value="FAD/NAD(P)-binding domain"/>
    <property type="match status" value="1"/>
</dbReference>
<keyword evidence="3 14" id="KW-0813">Transport</keyword>
<evidence type="ECO:0000256" key="10">
    <source>
        <dbReference type="ARBA" id="ARBA00023004"/>
    </source>
</evidence>
<dbReference type="SUPFAM" id="SSF51905">
    <property type="entry name" value="FAD/NAD(P)-binding domain"/>
    <property type="match status" value="1"/>
</dbReference>
<feature type="domain" description="ETF-QO/FixX C-terminal" evidence="15">
    <location>
        <begin position="451"/>
        <end position="552"/>
    </location>
</feature>
<dbReference type="InterPro" id="IPR049398">
    <property type="entry name" value="ETF-QO/FixC_UQ-bd"/>
</dbReference>
<organism evidence="17 18">
    <name type="scientific">Aureimonas fodinaquatilis</name>
    <dbReference type="NCBI Taxonomy" id="2565783"/>
    <lineage>
        <taxon>Bacteria</taxon>
        <taxon>Pseudomonadati</taxon>
        <taxon>Pseudomonadota</taxon>
        <taxon>Alphaproteobacteria</taxon>
        <taxon>Hyphomicrobiales</taxon>
        <taxon>Aurantimonadaceae</taxon>
        <taxon>Aureimonas</taxon>
    </lineage>
</organism>
<gene>
    <name evidence="17" type="ORF">FPY71_11390</name>
</gene>
<evidence type="ECO:0000256" key="4">
    <source>
        <dbReference type="ARBA" id="ARBA00022630"/>
    </source>
</evidence>
<keyword evidence="11 14" id="KW-0411">Iron-sulfur</keyword>
<keyword evidence="4 14" id="KW-0285">Flavoprotein</keyword>
<keyword evidence="8 14" id="KW-0249">Electron transport</keyword>
<dbReference type="EMBL" id="VTWH01000002">
    <property type="protein sequence ID" value="KAA0971284.1"/>
    <property type="molecule type" value="Genomic_DNA"/>
</dbReference>
<comment type="cofactor">
    <cofactor evidence="1 14">
        <name>FAD</name>
        <dbReference type="ChEBI" id="CHEBI:57692"/>
    </cofactor>
</comment>
<keyword evidence="13" id="KW-0472">Membrane</keyword>
<dbReference type="InterPro" id="IPR036188">
    <property type="entry name" value="FAD/NAD-bd_sf"/>
</dbReference>
<comment type="catalytic activity">
    <reaction evidence="14">
        <text>a ubiquinone + reduced [electron-transfer flavoprotein] = a ubiquinol + oxidized [electron-transfer flavoprotein] + H(+)</text>
        <dbReference type="Rhea" id="RHEA:24052"/>
        <dbReference type="Rhea" id="RHEA-COMP:9565"/>
        <dbReference type="Rhea" id="RHEA-COMP:9566"/>
        <dbReference type="Rhea" id="RHEA-COMP:10685"/>
        <dbReference type="Rhea" id="RHEA-COMP:10686"/>
        <dbReference type="ChEBI" id="CHEBI:15378"/>
        <dbReference type="ChEBI" id="CHEBI:16389"/>
        <dbReference type="ChEBI" id="CHEBI:17976"/>
        <dbReference type="ChEBI" id="CHEBI:57692"/>
        <dbReference type="ChEBI" id="CHEBI:58307"/>
        <dbReference type="EC" id="1.5.5.1"/>
    </reaction>
</comment>
<dbReference type="PANTHER" id="PTHR10617:SF107">
    <property type="entry name" value="ELECTRON TRANSFER FLAVOPROTEIN-UBIQUINONE OXIDOREDUCTASE, MITOCHONDRIAL"/>
    <property type="match status" value="1"/>
</dbReference>
<evidence type="ECO:0000256" key="8">
    <source>
        <dbReference type="ARBA" id="ARBA00022982"/>
    </source>
</evidence>
<dbReference type="InterPro" id="IPR040156">
    <property type="entry name" value="ETF-QO"/>
</dbReference>
<evidence type="ECO:0000313" key="18">
    <source>
        <dbReference type="Proteomes" id="UP000324738"/>
    </source>
</evidence>
<evidence type="ECO:0000256" key="14">
    <source>
        <dbReference type="RuleBase" id="RU366068"/>
    </source>
</evidence>
<evidence type="ECO:0000313" key="17">
    <source>
        <dbReference type="EMBL" id="KAA0971284.1"/>
    </source>
</evidence>
<keyword evidence="6 14" id="KW-0274">FAD</keyword>
<keyword evidence="12 14" id="KW-0830">Ubiquinone</keyword>
<dbReference type="Gene3D" id="3.30.70.20">
    <property type="match status" value="1"/>
</dbReference>
<dbReference type="GO" id="GO:0004174">
    <property type="term" value="F:electron-transferring-flavoprotein dehydrogenase activity"/>
    <property type="evidence" value="ECO:0007669"/>
    <property type="project" value="UniProtKB-UniRule"/>
</dbReference>
<dbReference type="OrthoDB" id="9766632at2"/>
<dbReference type="GO" id="GO:0016020">
    <property type="term" value="C:membrane"/>
    <property type="evidence" value="ECO:0007669"/>
    <property type="project" value="UniProtKB-SubCell"/>
</dbReference>
<dbReference type="SUPFAM" id="SSF54373">
    <property type="entry name" value="FAD-linked reductases, C-terminal domain"/>
    <property type="match status" value="1"/>
</dbReference>
<evidence type="ECO:0000256" key="9">
    <source>
        <dbReference type="ARBA" id="ARBA00023002"/>
    </source>
</evidence>
<evidence type="ECO:0000256" key="6">
    <source>
        <dbReference type="ARBA" id="ARBA00022827"/>
    </source>
</evidence>
<evidence type="ECO:0000259" key="15">
    <source>
        <dbReference type="Pfam" id="PF05187"/>
    </source>
</evidence>
<evidence type="ECO:0000256" key="13">
    <source>
        <dbReference type="ARBA" id="ARBA00023136"/>
    </source>
</evidence>
<evidence type="ECO:0000256" key="2">
    <source>
        <dbReference type="ARBA" id="ARBA00004370"/>
    </source>
</evidence>
<accession>A0A5B0DX17</accession>
<dbReference type="Pfam" id="PF21162">
    <property type="entry name" value="ETFQO_UQ-bd"/>
    <property type="match status" value="1"/>
</dbReference>
<dbReference type="Pfam" id="PF05187">
    <property type="entry name" value="Fer4_ETF_QO"/>
    <property type="match status" value="1"/>
</dbReference>
<dbReference type="GO" id="GO:0051539">
    <property type="term" value="F:4 iron, 4 sulfur cluster binding"/>
    <property type="evidence" value="ECO:0007669"/>
    <property type="project" value="UniProtKB-UniRule"/>
</dbReference>
<keyword evidence="9 14" id="KW-0560">Oxidoreductase</keyword>
<dbReference type="Pfam" id="PF01946">
    <property type="entry name" value="Thi4"/>
    <property type="match status" value="1"/>
</dbReference>
<evidence type="ECO:0000256" key="5">
    <source>
        <dbReference type="ARBA" id="ARBA00022723"/>
    </source>
</evidence>
<evidence type="ECO:0000256" key="7">
    <source>
        <dbReference type="ARBA" id="ARBA00022946"/>
    </source>
</evidence>
<dbReference type="Gene3D" id="3.30.9.90">
    <property type="match status" value="1"/>
</dbReference>
<dbReference type="SUPFAM" id="SSF54862">
    <property type="entry name" value="4Fe-4S ferredoxins"/>
    <property type="match status" value="1"/>
</dbReference>
<keyword evidence="7" id="KW-0809">Transit peptide</keyword>
<dbReference type="EC" id="1.5.5.1" evidence="14"/>
<dbReference type="Proteomes" id="UP000324738">
    <property type="component" value="Unassembled WGS sequence"/>
</dbReference>
<reference evidence="17 18" key="1">
    <citation type="submission" date="2019-08" db="EMBL/GenBank/DDBJ databases">
        <title>Aureimonas fodiniaquatilis sp. nov., isolated from a coal mine wastewater.</title>
        <authorList>
            <person name="Kim W."/>
        </authorList>
    </citation>
    <scope>NUCLEOTIDE SEQUENCE [LARGE SCALE GENOMIC DNA]</scope>
    <source>
        <strain evidence="17 18">CAU 1482</strain>
    </source>
</reference>